<dbReference type="GO" id="GO:0045277">
    <property type="term" value="C:respiratory chain complex IV"/>
    <property type="evidence" value="ECO:0007669"/>
    <property type="project" value="UniProtKB-ARBA"/>
</dbReference>
<evidence type="ECO:0000256" key="7">
    <source>
        <dbReference type="ARBA" id="ARBA00023136"/>
    </source>
</evidence>
<accession>R9U315</accession>
<dbReference type="PANTHER" id="PTHR11403:SF7">
    <property type="entry name" value="CYTOCHROME C OXIDASE SUBUNIT 3"/>
    <property type="match status" value="1"/>
</dbReference>
<evidence type="ECO:0000256" key="6">
    <source>
        <dbReference type="ARBA" id="ARBA00022989"/>
    </source>
</evidence>
<evidence type="ECO:0000256" key="1">
    <source>
        <dbReference type="ARBA" id="ARBA00004448"/>
    </source>
</evidence>
<keyword evidence="6 10" id="KW-1133">Transmembrane helix</keyword>
<dbReference type="AlphaFoldDB" id="R9U315"/>
<keyword evidence="9 12" id="KW-0496">Mitochondrion</keyword>
<evidence type="ECO:0000256" key="9">
    <source>
        <dbReference type="RuleBase" id="RU003375"/>
    </source>
</evidence>
<proteinExistence type="inferred from homology"/>
<dbReference type="PANTHER" id="PTHR11403">
    <property type="entry name" value="CYTOCHROME C OXIDASE SUBUNIT III"/>
    <property type="match status" value="1"/>
</dbReference>
<dbReference type="InterPro" id="IPR033945">
    <property type="entry name" value="Cyt_c_oxase_su3_dom"/>
</dbReference>
<feature type="transmembrane region" description="Helical" evidence="10">
    <location>
        <begin position="263"/>
        <end position="283"/>
    </location>
</feature>
<feature type="transmembrane region" description="Helical" evidence="10">
    <location>
        <begin position="21"/>
        <end position="41"/>
    </location>
</feature>
<feature type="transmembrane region" description="Helical" evidence="10">
    <location>
        <begin position="224"/>
        <end position="243"/>
    </location>
</feature>
<dbReference type="GO" id="GO:0004129">
    <property type="term" value="F:cytochrome-c oxidase activity"/>
    <property type="evidence" value="ECO:0007669"/>
    <property type="project" value="UniProtKB-EC"/>
</dbReference>
<evidence type="ECO:0000256" key="2">
    <source>
        <dbReference type="ARBA" id="ARBA00010581"/>
    </source>
</evidence>
<protein>
    <recommendedName>
        <fullName evidence="3 9">Cytochrome c oxidase subunit 3</fullName>
    </recommendedName>
</protein>
<dbReference type="FunFam" id="1.20.120.80:FF:000002">
    <property type="entry name" value="Cytochrome c oxidase subunit 3"/>
    <property type="match status" value="1"/>
</dbReference>
<dbReference type="InterPro" id="IPR013833">
    <property type="entry name" value="Cyt_c_oxidase_su3_a-hlx"/>
</dbReference>
<feature type="transmembrane region" description="Helical" evidence="10">
    <location>
        <begin position="171"/>
        <end position="188"/>
    </location>
</feature>
<dbReference type="SMR" id="R9U315"/>
<dbReference type="Gene3D" id="1.20.120.80">
    <property type="entry name" value="Cytochrome c oxidase, subunit III, four-helix bundle"/>
    <property type="match status" value="1"/>
</dbReference>
<keyword evidence="5" id="KW-1278">Translocase</keyword>
<evidence type="ECO:0000256" key="5">
    <source>
        <dbReference type="ARBA" id="ARBA00022967"/>
    </source>
</evidence>
<gene>
    <name evidence="12" type="ordered locus">BC1G_20033</name>
</gene>
<dbReference type="Pfam" id="PF00510">
    <property type="entry name" value="COX3"/>
    <property type="match status" value="1"/>
</dbReference>
<dbReference type="CDD" id="cd01665">
    <property type="entry name" value="Cyt_c_Oxidase_III"/>
    <property type="match status" value="1"/>
</dbReference>
<dbReference type="EMBL" id="KC832409">
    <property type="protein sequence ID" value="AGN48999.1"/>
    <property type="molecule type" value="Genomic_DNA"/>
</dbReference>
<dbReference type="Gene3D" id="1.10.287.70">
    <property type="match status" value="1"/>
</dbReference>
<dbReference type="FunFam" id="1.10.287.70:FF:000082">
    <property type="entry name" value="Cytochrome c oxidase subunit 3"/>
    <property type="match status" value="1"/>
</dbReference>
<name>R9U315_BOTFB</name>
<evidence type="ECO:0000256" key="8">
    <source>
        <dbReference type="ARBA" id="ARBA00049512"/>
    </source>
</evidence>
<reference evidence="12" key="1">
    <citation type="submission" date="2013-03" db="EMBL/GenBank/DDBJ databases">
        <title>The Genome Sequence of Botryotinia fuckeliana B05.10 mitochondrial assembly.</title>
        <authorList>
            <consortium name="The Broad Institute Genome Sequencing Platform"/>
            <person name="van Kan J."/>
            <person name="Stassen J."/>
            <person name="Cuomo C."/>
            <person name="Walker B."/>
            <person name="Young S.K."/>
            <person name="Zeng Q."/>
            <person name="Gargeya S."/>
            <person name="Fitzgerald M."/>
            <person name="Haas B."/>
            <person name="Abouelleil A."/>
            <person name="Alvarado L."/>
            <person name="Arachchi H.M."/>
            <person name="Berlin A.M."/>
            <person name="Chapman S.B."/>
            <person name="Dewar J."/>
            <person name="Goldberg J."/>
            <person name="Griggs A."/>
            <person name="Gujja S."/>
            <person name="Hansen M."/>
            <person name="Howarth C."/>
            <person name="Imamovic A."/>
            <person name="Larimer J."/>
            <person name="McCowan C."/>
            <person name="Murphy C."/>
            <person name="Neiman D."/>
            <person name="Pearson M."/>
            <person name="Priest M."/>
            <person name="Roberts A."/>
            <person name="Saif S."/>
            <person name="Shea T."/>
            <person name="Sisk P."/>
            <person name="Sykes S."/>
            <person name="Wortman J."/>
            <person name="Nusbaum C."/>
            <person name="Birren B."/>
        </authorList>
    </citation>
    <scope>NUCLEOTIDE SEQUENCE [LARGE SCALE GENOMIC DNA]</scope>
    <source>
        <strain evidence="12">B05.10</strain>
    </source>
</reference>
<feature type="transmembrane region" description="Helical" evidence="10">
    <location>
        <begin position="95"/>
        <end position="114"/>
    </location>
</feature>
<comment type="function">
    <text evidence="9">Component of the cytochrome c oxidase, the last enzyme in the mitochondrial electron transport chain which drives oxidative phosphorylation. The respiratory chain contains 3 multisubunit complexes succinate dehydrogenase (complex II, CII), ubiquinol-cytochrome c oxidoreductase (cytochrome b-c1 complex, complex III, CIII) and cytochrome c oxidase (complex IV, CIV), that cooperate to transfer electrons derived from NADH and succinate to molecular oxygen, creating an electrochemical gradient over the inner membrane that drives transmembrane transport and the ATP synthase. Cytochrome c oxidase is the component of the respiratory chain that catalyzes the reduction of oxygen to water. Electrons originating from reduced cytochrome c in the intermembrane space (IMS) are transferred via the dinuclear copper A center (CU(A)) of subunit 2 and heme A of subunit 1 to the active site in subunit 1, a binuclear center (BNC) formed by heme A3 and copper B (CU(B)). The BNC reduces molecular oxygen to 2 water molecules using 4 electrons from cytochrome c in the IMS and 4 protons from the mitochondrial matrix.</text>
</comment>
<comment type="subcellular location">
    <subcellularLocation>
        <location evidence="1">Mitochondrion inner membrane</location>
        <topology evidence="1">Multi-pass membrane protein</topology>
    </subcellularLocation>
</comment>
<keyword evidence="4 9" id="KW-0812">Transmembrane</keyword>
<dbReference type="GO" id="GO:0006123">
    <property type="term" value="P:mitochondrial electron transport, cytochrome c to oxygen"/>
    <property type="evidence" value="ECO:0007669"/>
    <property type="project" value="UniProtKB-ARBA"/>
</dbReference>
<comment type="similarity">
    <text evidence="2 9">Belongs to the cytochrome c oxidase subunit 3 family.</text>
</comment>
<dbReference type="SUPFAM" id="SSF81452">
    <property type="entry name" value="Cytochrome c oxidase subunit III-like"/>
    <property type="match status" value="1"/>
</dbReference>
<comment type="catalytic activity">
    <reaction evidence="8">
        <text>4 Fe(II)-[cytochrome c] + O2 + 8 H(+)(in) = 4 Fe(III)-[cytochrome c] + 2 H2O + 4 H(+)(out)</text>
        <dbReference type="Rhea" id="RHEA:11436"/>
        <dbReference type="Rhea" id="RHEA-COMP:10350"/>
        <dbReference type="Rhea" id="RHEA-COMP:14399"/>
        <dbReference type="ChEBI" id="CHEBI:15377"/>
        <dbReference type="ChEBI" id="CHEBI:15378"/>
        <dbReference type="ChEBI" id="CHEBI:15379"/>
        <dbReference type="ChEBI" id="CHEBI:29033"/>
        <dbReference type="ChEBI" id="CHEBI:29034"/>
        <dbReference type="EC" id="7.1.1.9"/>
    </reaction>
    <physiologicalReaction direction="left-to-right" evidence="8">
        <dbReference type="Rhea" id="RHEA:11437"/>
    </physiologicalReaction>
</comment>
<evidence type="ECO:0000256" key="3">
    <source>
        <dbReference type="ARBA" id="ARBA00015944"/>
    </source>
</evidence>
<keyword evidence="7 10" id="KW-0472">Membrane</keyword>
<organism evidence="12">
    <name type="scientific">Botryotinia fuckeliana (strain B05.10)</name>
    <name type="common">Noble rot fungus</name>
    <name type="synonym">Botrytis cinerea</name>
    <dbReference type="NCBI Taxonomy" id="332648"/>
    <lineage>
        <taxon>Eukaryota</taxon>
        <taxon>Fungi</taxon>
        <taxon>Dikarya</taxon>
        <taxon>Ascomycota</taxon>
        <taxon>Pezizomycotina</taxon>
        <taxon>Leotiomycetes</taxon>
        <taxon>Helotiales</taxon>
        <taxon>Sclerotiniaceae</taxon>
        <taxon>Botrytis</taxon>
    </lineage>
</organism>
<sequence length="284" mass="31535">MTILTRSNFQAHPFHLVSPSPWPLFTCIALLTLTTTGVLTMHGFSNANYFLTIAFISVVSSMSFWWRDVISEVVAFLTYLGNHTLSVQRGLNMGVALFIVSEALFFLAIFWAFFHSALSPTIELGAQWPPMGIEAVNPFELPLLNTVILLSSGVTVTYAHHSLIQGNRSGALDGLVATVLLALVFTGLDISVEYTVSSFTISDGAFGSCFYFGTGFHGYNSKPYVNIFVHVMIGTAFIAVGLWRVLAYHSTDNHHLGMEASILYWHFVDVVWLFLYISIYYWGS</sequence>
<evidence type="ECO:0000256" key="10">
    <source>
        <dbReference type="SAM" id="Phobius"/>
    </source>
</evidence>
<evidence type="ECO:0000256" key="4">
    <source>
        <dbReference type="ARBA" id="ARBA00022692"/>
    </source>
</evidence>
<dbReference type="InterPro" id="IPR035973">
    <property type="entry name" value="Cyt_c_oxidase_su3-like_sf"/>
</dbReference>
<feature type="transmembrane region" description="Helical" evidence="10">
    <location>
        <begin position="194"/>
        <end position="212"/>
    </location>
</feature>
<feature type="transmembrane region" description="Helical" evidence="10">
    <location>
        <begin position="47"/>
        <end position="66"/>
    </location>
</feature>
<dbReference type="InterPro" id="IPR000298">
    <property type="entry name" value="Cyt_c_oxidase-like_su3"/>
</dbReference>
<dbReference type="InterPro" id="IPR024791">
    <property type="entry name" value="Cyt_c/ubiquinol_Oxase_su3"/>
</dbReference>
<evidence type="ECO:0000259" key="11">
    <source>
        <dbReference type="PROSITE" id="PS50253"/>
    </source>
</evidence>
<feature type="domain" description="Heme-copper oxidase subunit III family profile" evidence="11">
    <location>
        <begin position="10"/>
        <end position="284"/>
    </location>
</feature>
<evidence type="ECO:0000313" key="12">
    <source>
        <dbReference type="EMBL" id="AGN48999.1"/>
    </source>
</evidence>
<dbReference type="PROSITE" id="PS50253">
    <property type="entry name" value="COX3"/>
    <property type="match status" value="1"/>
</dbReference>
<feature type="transmembrane region" description="Helical" evidence="10">
    <location>
        <begin position="141"/>
        <end position="159"/>
    </location>
</feature>
<geneLocation type="mitochondrion" evidence="12"/>
<dbReference type="GO" id="GO:0005743">
    <property type="term" value="C:mitochondrial inner membrane"/>
    <property type="evidence" value="ECO:0007669"/>
    <property type="project" value="UniProtKB-SubCell"/>
</dbReference>